<reference evidence="2 3" key="2">
    <citation type="submission" date="2018-12" db="EMBL/GenBank/DDBJ databases">
        <title>Simiduia agarivorans gen. nov., sp. nov., a marine, agarolytic bacterium isolated from shallow coastal water from Keelung, Taiwan.</title>
        <authorList>
            <person name="Shieh W.Y."/>
        </authorList>
    </citation>
    <scope>NUCLEOTIDE SEQUENCE [LARGE SCALE GENOMIC DNA]</scope>
    <source>
        <strain evidence="2 3">GTF-13</strain>
    </source>
</reference>
<keyword evidence="3" id="KW-1185">Reference proteome</keyword>
<sequence length="146" mass="15858">MKLTQLFLATSLTTLALTSPIYANAAQDNGHAAMGHGSSASKMFLEKRDIDGYSVSFHVMAANQGMQYGGSHNLMIKVESQGKSLGNIRANSKVVFPDGKDQSKPLQKVGDWYVTGYDLKPGSKHQLMVLFMTADGKKHFGGVNYQ</sequence>
<dbReference type="AlphaFoldDB" id="A0A3P3VLP7"/>
<dbReference type="Proteomes" id="UP000280792">
    <property type="component" value="Unassembled WGS sequence"/>
</dbReference>
<name>A0A3P3VLP7_9GAMM</name>
<gene>
    <name evidence="2" type="ORF">D0544_12365</name>
</gene>
<evidence type="ECO:0000313" key="3">
    <source>
        <dbReference type="Proteomes" id="UP000280792"/>
    </source>
</evidence>
<feature type="signal peptide" evidence="1">
    <location>
        <begin position="1"/>
        <end position="25"/>
    </location>
</feature>
<organism evidence="2 3">
    <name type="scientific">Aestuariirhabdus litorea</name>
    <dbReference type="NCBI Taxonomy" id="2528527"/>
    <lineage>
        <taxon>Bacteria</taxon>
        <taxon>Pseudomonadati</taxon>
        <taxon>Pseudomonadota</taxon>
        <taxon>Gammaproteobacteria</taxon>
        <taxon>Oceanospirillales</taxon>
        <taxon>Aestuariirhabdaceae</taxon>
        <taxon>Aestuariirhabdus</taxon>
    </lineage>
</organism>
<accession>A0A3P3VLP7</accession>
<proteinExistence type="predicted"/>
<comment type="caution">
    <text evidence="2">The sequence shown here is derived from an EMBL/GenBank/DDBJ whole genome shotgun (WGS) entry which is preliminary data.</text>
</comment>
<evidence type="ECO:0000256" key="1">
    <source>
        <dbReference type="SAM" id="SignalP"/>
    </source>
</evidence>
<protein>
    <submittedName>
        <fullName evidence="2">Uncharacterized protein</fullName>
    </submittedName>
</protein>
<dbReference type="RefSeq" id="WP_125016584.1">
    <property type="nucleotide sequence ID" value="NZ_QWEZ01000002.1"/>
</dbReference>
<feature type="chain" id="PRO_5018110125" evidence="1">
    <location>
        <begin position="26"/>
        <end position="146"/>
    </location>
</feature>
<keyword evidence="1" id="KW-0732">Signal</keyword>
<dbReference type="EMBL" id="QWEZ01000002">
    <property type="protein sequence ID" value="RRJ82649.1"/>
    <property type="molecule type" value="Genomic_DNA"/>
</dbReference>
<reference evidence="2 3" key="1">
    <citation type="submission" date="2018-08" db="EMBL/GenBank/DDBJ databases">
        <authorList>
            <person name="Khan S.A."/>
        </authorList>
    </citation>
    <scope>NUCLEOTIDE SEQUENCE [LARGE SCALE GENOMIC DNA]</scope>
    <source>
        <strain evidence="2 3">GTF-13</strain>
    </source>
</reference>
<evidence type="ECO:0000313" key="2">
    <source>
        <dbReference type="EMBL" id="RRJ82649.1"/>
    </source>
</evidence>